<accession>A0ABS2TQ86</accession>
<dbReference type="EMBL" id="JADKYB010000006">
    <property type="protein sequence ID" value="MBM9505498.1"/>
    <property type="molecule type" value="Genomic_DNA"/>
</dbReference>
<evidence type="ECO:0000256" key="2">
    <source>
        <dbReference type="SAM" id="Phobius"/>
    </source>
</evidence>
<proteinExistence type="predicted"/>
<keyword evidence="2" id="KW-0812">Transmembrane</keyword>
<evidence type="ECO:0000256" key="1">
    <source>
        <dbReference type="SAM" id="MobiDB-lite"/>
    </source>
</evidence>
<feature type="compositionally biased region" description="Low complexity" evidence="1">
    <location>
        <begin position="297"/>
        <end position="323"/>
    </location>
</feature>
<feature type="region of interest" description="Disordered" evidence="1">
    <location>
        <begin position="88"/>
        <end position="174"/>
    </location>
</feature>
<name>A0ABS2TQ86_9ACTN</name>
<keyword evidence="2" id="KW-0472">Membrane</keyword>
<gene>
    <name evidence="3" type="ORF">ITX44_13245</name>
</gene>
<feature type="compositionally biased region" description="Polar residues" evidence="1">
    <location>
        <begin position="261"/>
        <end position="284"/>
    </location>
</feature>
<feature type="compositionally biased region" description="Low complexity" evidence="1">
    <location>
        <begin position="120"/>
        <end position="150"/>
    </location>
</feature>
<feature type="transmembrane region" description="Helical" evidence="2">
    <location>
        <begin position="30"/>
        <end position="48"/>
    </location>
</feature>
<evidence type="ECO:0000313" key="4">
    <source>
        <dbReference type="Proteomes" id="UP000749040"/>
    </source>
</evidence>
<feature type="region of interest" description="Disordered" evidence="1">
    <location>
        <begin position="260"/>
        <end position="334"/>
    </location>
</feature>
<feature type="transmembrane region" description="Helical" evidence="2">
    <location>
        <begin position="6"/>
        <end position="23"/>
    </location>
</feature>
<dbReference type="Proteomes" id="UP000749040">
    <property type="component" value="Unassembled WGS sequence"/>
</dbReference>
<organism evidence="3 4">
    <name type="scientific">Actinacidiphila acididurans</name>
    <dbReference type="NCBI Taxonomy" id="2784346"/>
    <lineage>
        <taxon>Bacteria</taxon>
        <taxon>Bacillati</taxon>
        <taxon>Actinomycetota</taxon>
        <taxon>Actinomycetes</taxon>
        <taxon>Kitasatosporales</taxon>
        <taxon>Streptomycetaceae</taxon>
        <taxon>Actinacidiphila</taxon>
    </lineage>
</organism>
<sequence>MGYSVLYIAFGIVALWLLGEVLLQYKARLRWRLLAFAGFIAVVGGVAVRQVPLILLGALAFGAGQTFVTLSYKRGFSTGWALRGLPGKGAADRDRNAVGTGGPTLAVTPVEEEDSGGFAAAGPGQDVAAGGDDGDPNGPGQPGQVYQPVPLDDSGEYPLYDGRSSYTADPYTSGGYEGYGTQGYEGWGGDQQQAQQPAAAAYENWDQSGWGGQGYGYDQGGYQQPAAADGYGGNAYGGGYGTGGYEGGTYDYGGYGDWAAQQQGGQVPQENHGQGQDQGHSSESYGGGAEQGYGYDPQAQPYIPQQQHQSPYEQPHQQAQQQYGEYDPYDPYRS</sequence>
<reference evidence="3 4" key="1">
    <citation type="submission" date="2021-01" db="EMBL/GenBank/DDBJ databases">
        <title>Streptomyces acididurans sp. nov., isolated from a peat swamp forest soil.</title>
        <authorList>
            <person name="Chantavorakit T."/>
            <person name="Duangmal K."/>
        </authorList>
    </citation>
    <scope>NUCLEOTIDE SEQUENCE [LARGE SCALE GENOMIC DNA]</scope>
    <source>
        <strain evidence="3 4">KK5PA1</strain>
    </source>
</reference>
<dbReference type="RefSeq" id="WP_205357357.1">
    <property type="nucleotide sequence ID" value="NZ_JADKYB010000006.1"/>
</dbReference>
<keyword evidence="4" id="KW-1185">Reference proteome</keyword>
<protein>
    <submittedName>
        <fullName evidence="3">Uncharacterized protein</fullName>
    </submittedName>
</protein>
<evidence type="ECO:0000313" key="3">
    <source>
        <dbReference type="EMBL" id="MBM9505498.1"/>
    </source>
</evidence>
<keyword evidence="2" id="KW-1133">Transmembrane helix</keyword>
<comment type="caution">
    <text evidence="3">The sequence shown here is derived from an EMBL/GenBank/DDBJ whole genome shotgun (WGS) entry which is preliminary data.</text>
</comment>